<proteinExistence type="predicted"/>
<feature type="compositionally biased region" description="Basic residues" evidence="1">
    <location>
        <begin position="77"/>
        <end position="87"/>
    </location>
</feature>
<gene>
    <name evidence="2" type="ORF">CEXT_587181</name>
</gene>
<evidence type="ECO:0000313" key="3">
    <source>
        <dbReference type="Proteomes" id="UP001054945"/>
    </source>
</evidence>
<organism evidence="2 3">
    <name type="scientific">Caerostris extrusa</name>
    <name type="common">Bark spider</name>
    <name type="synonym">Caerostris bankana</name>
    <dbReference type="NCBI Taxonomy" id="172846"/>
    <lineage>
        <taxon>Eukaryota</taxon>
        <taxon>Metazoa</taxon>
        <taxon>Ecdysozoa</taxon>
        <taxon>Arthropoda</taxon>
        <taxon>Chelicerata</taxon>
        <taxon>Arachnida</taxon>
        <taxon>Araneae</taxon>
        <taxon>Araneomorphae</taxon>
        <taxon>Entelegynae</taxon>
        <taxon>Araneoidea</taxon>
        <taxon>Araneidae</taxon>
        <taxon>Caerostris</taxon>
    </lineage>
</organism>
<accession>A0AAV4YGH2</accession>
<feature type="region of interest" description="Disordered" evidence="1">
    <location>
        <begin position="63"/>
        <end position="87"/>
    </location>
</feature>
<keyword evidence="3" id="KW-1185">Reference proteome</keyword>
<sequence length="87" mass="9829">MWVDLWVGRVFWRRLALDLNHLLSKPSICPVSSIFSSILPSLLPPSSKGAIWCKSKMNENPFNSLVNTRRAPEGNLRHGKGTKNKDN</sequence>
<evidence type="ECO:0000313" key="2">
    <source>
        <dbReference type="EMBL" id="GIZ05121.1"/>
    </source>
</evidence>
<protein>
    <submittedName>
        <fullName evidence="2">Uncharacterized protein</fullName>
    </submittedName>
</protein>
<reference evidence="2 3" key="1">
    <citation type="submission" date="2021-06" db="EMBL/GenBank/DDBJ databases">
        <title>Caerostris extrusa draft genome.</title>
        <authorList>
            <person name="Kono N."/>
            <person name="Arakawa K."/>
        </authorList>
    </citation>
    <scope>NUCLEOTIDE SEQUENCE [LARGE SCALE GENOMIC DNA]</scope>
</reference>
<evidence type="ECO:0000256" key="1">
    <source>
        <dbReference type="SAM" id="MobiDB-lite"/>
    </source>
</evidence>
<dbReference type="EMBL" id="BPLR01019212">
    <property type="protein sequence ID" value="GIZ05121.1"/>
    <property type="molecule type" value="Genomic_DNA"/>
</dbReference>
<comment type="caution">
    <text evidence="2">The sequence shown here is derived from an EMBL/GenBank/DDBJ whole genome shotgun (WGS) entry which is preliminary data.</text>
</comment>
<dbReference type="AlphaFoldDB" id="A0AAV4YGH2"/>
<dbReference type="Proteomes" id="UP001054945">
    <property type="component" value="Unassembled WGS sequence"/>
</dbReference>
<name>A0AAV4YGH2_CAEEX</name>